<proteinExistence type="predicted"/>
<evidence type="ECO:0000256" key="2">
    <source>
        <dbReference type="SAM" id="MobiDB-lite"/>
    </source>
</evidence>
<evidence type="ECO:0000313" key="5">
    <source>
        <dbReference type="Proteomes" id="UP001234216"/>
    </source>
</evidence>
<dbReference type="Pfam" id="PF00296">
    <property type="entry name" value="Bac_luciferase"/>
    <property type="match status" value="1"/>
</dbReference>
<dbReference type="GO" id="GO:0016705">
    <property type="term" value="F:oxidoreductase activity, acting on paired donors, with incorporation or reduction of molecular oxygen"/>
    <property type="evidence" value="ECO:0007669"/>
    <property type="project" value="InterPro"/>
</dbReference>
<feature type="compositionally biased region" description="Pro residues" evidence="2">
    <location>
        <begin position="319"/>
        <end position="329"/>
    </location>
</feature>
<dbReference type="GO" id="GO:0005829">
    <property type="term" value="C:cytosol"/>
    <property type="evidence" value="ECO:0007669"/>
    <property type="project" value="TreeGrafter"/>
</dbReference>
<feature type="domain" description="Luciferase-like" evidence="3">
    <location>
        <begin position="3"/>
        <end position="305"/>
    </location>
</feature>
<dbReference type="PANTHER" id="PTHR30137">
    <property type="entry name" value="LUCIFERASE-LIKE MONOOXYGENASE"/>
    <property type="match status" value="1"/>
</dbReference>
<feature type="region of interest" description="Disordered" evidence="2">
    <location>
        <begin position="303"/>
        <end position="347"/>
    </location>
</feature>
<gene>
    <name evidence="4" type="ORF">QFZ22_000765</name>
</gene>
<dbReference type="RefSeq" id="WP_306972320.1">
    <property type="nucleotide sequence ID" value="NZ_JAUSZV010000005.1"/>
</dbReference>
<sequence length="347" mass="37226">MKLSLVEVAAVTPGTDKPQALQDAVDAARQAEELGYHRIWYAEHHNTGGLASQAPEILIALAAHTTRRIRVGSGAVLLNHYSPYKVAETFLQLEALAPGRIDLGLGRATAGPLADLALRRDRNASPVDDFDLQIQEVLAHLHRDFPAGHAFARLDATAGIPTRPEVWILGSSGSSARMAGQLGLGYAFAGFINPDGAAPALHGHYASFRRLPGRPAKHRAMLAVSAVVADTDAEAQRLNWSRRALLARMARTGTAPHVPTVDEAARELTQEEKDAPTVITDGRWPRQLAGSPATVRDQIEQMTKTTRRGSDGPGRHRGPPGPGALPRPAGPGTRCRPRPDGRCLLIR</sequence>
<dbReference type="InterPro" id="IPR011251">
    <property type="entry name" value="Luciferase-like_dom"/>
</dbReference>
<comment type="similarity">
    <text evidence="1">To bacterial alkanal monooxygenase alpha and beta chains.</text>
</comment>
<organism evidence="4 5">
    <name type="scientific">Streptomyces canus</name>
    <dbReference type="NCBI Taxonomy" id="58343"/>
    <lineage>
        <taxon>Bacteria</taxon>
        <taxon>Bacillati</taxon>
        <taxon>Actinomycetota</taxon>
        <taxon>Actinomycetes</taxon>
        <taxon>Kitasatosporales</taxon>
        <taxon>Streptomycetaceae</taxon>
        <taxon>Streptomyces</taxon>
        <taxon>Streptomyces aurantiacus group</taxon>
    </lineage>
</organism>
<dbReference type="CDD" id="cd00347">
    <property type="entry name" value="Flavin_utilizing_monoxygenases"/>
    <property type="match status" value="1"/>
</dbReference>
<evidence type="ECO:0000256" key="1">
    <source>
        <dbReference type="ARBA" id="ARBA00007789"/>
    </source>
</evidence>
<evidence type="ECO:0000313" key="4">
    <source>
        <dbReference type="EMBL" id="MDQ0904780.1"/>
    </source>
</evidence>
<dbReference type="SUPFAM" id="SSF51679">
    <property type="entry name" value="Bacterial luciferase-like"/>
    <property type="match status" value="1"/>
</dbReference>
<dbReference type="AlphaFoldDB" id="A0AAW8F696"/>
<evidence type="ECO:0000259" key="3">
    <source>
        <dbReference type="Pfam" id="PF00296"/>
    </source>
</evidence>
<dbReference type="InterPro" id="IPR050766">
    <property type="entry name" value="Bact_Lucif_Oxidored"/>
</dbReference>
<dbReference type="EMBL" id="JAUSZV010000005">
    <property type="protein sequence ID" value="MDQ0904780.1"/>
    <property type="molecule type" value="Genomic_DNA"/>
</dbReference>
<dbReference type="NCBIfam" id="TIGR03558">
    <property type="entry name" value="oxido_grp_1"/>
    <property type="match status" value="1"/>
</dbReference>
<dbReference type="PANTHER" id="PTHR30137:SF6">
    <property type="entry name" value="LUCIFERASE-LIKE MONOOXYGENASE"/>
    <property type="match status" value="1"/>
</dbReference>
<dbReference type="Proteomes" id="UP001234216">
    <property type="component" value="Unassembled WGS sequence"/>
</dbReference>
<reference evidence="4" key="1">
    <citation type="submission" date="2023-07" db="EMBL/GenBank/DDBJ databases">
        <title>Comparative genomics of wheat-associated soil bacteria to identify genetic determinants of phenazine resistance.</title>
        <authorList>
            <person name="Mouncey N."/>
        </authorList>
    </citation>
    <scope>NUCLEOTIDE SEQUENCE</scope>
    <source>
        <strain evidence="4">V4I22</strain>
    </source>
</reference>
<dbReference type="InterPro" id="IPR036661">
    <property type="entry name" value="Luciferase-like_sf"/>
</dbReference>
<accession>A0AAW8F696</accession>
<dbReference type="Gene3D" id="3.20.20.30">
    <property type="entry name" value="Luciferase-like domain"/>
    <property type="match status" value="1"/>
</dbReference>
<dbReference type="InterPro" id="IPR019949">
    <property type="entry name" value="CmoO-like"/>
</dbReference>
<name>A0AAW8F696_9ACTN</name>
<comment type="caution">
    <text evidence="4">The sequence shown here is derived from an EMBL/GenBank/DDBJ whole genome shotgun (WGS) entry which is preliminary data.</text>
</comment>
<protein>
    <submittedName>
        <fullName evidence="4">Luciferase family oxidoreductase group 1</fullName>
    </submittedName>
</protein>